<dbReference type="InterPro" id="IPR018247">
    <property type="entry name" value="EF_Hand_1_Ca_BS"/>
</dbReference>
<reference evidence="3" key="1">
    <citation type="submission" date="2022-08" db="EMBL/GenBank/DDBJ databases">
        <authorList>
            <person name="Marques A."/>
        </authorList>
    </citation>
    <scope>NUCLEOTIDE SEQUENCE</scope>
    <source>
        <strain evidence="3">RhyPub2mFocal</strain>
        <tissue evidence="3">Leaves</tissue>
    </source>
</reference>
<proteinExistence type="predicted"/>
<dbReference type="PANTHER" id="PTHR34574:SF5">
    <property type="entry name" value="CALCIUM-BINDING EF-HAND FAMILY PROTEIN"/>
    <property type="match status" value="1"/>
</dbReference>
<comment type="caution">
    <text evidence="3">The sequence shown here is derived from an EMBL/GenBank/DDBJ whole genome shotgun (WGS) entry which is preliminary data.</text>
</comment>
<dbReference type="SUPFAM" id="SSF47473">
    <property type="entry name" value="EF-hand"/>
    <property type="match status" value="1"/>
</dbReference>
<dbReference type="InterPro" id="IPR011992">
    <property type="entry name" value="EF-hand-dom_pair"/>
</dbReference>
<name>A0AAV8CHP2_9POAL</name>
<gene>
    <name evidence="3" type="ORF">LUZ62_089780</name>
</gene>
<dbReference type="Gene3D" id="1.10.238.10">
    <property type="entry name" value="EF-hand"/>
    <property type="match status" value="2"/>
</dbReference>
<dbReference type="SMART" id="SM00054">
    <property type="entry name" value="EFh"/>
    <property type="match status" value="2"/>
</dbReference>
<evidence type="ECO:0000313" key="3">
    <source>
        <dbReference type="EMBL" id="KAJ4755375.1"/>
    </source>
</evidence>
<dbReference type="Pfam" id="PF13499">
    <property type="entry name" value="EF-hand_7"/>
    <property type="match status" value="1"/>
</dbReference>
<dbReference type="AlphaFoldDB" id="A0AAV8CHP2"/>
<dbReference type="EMBL" id="JAMFTS010000005">
    <property type="protein sequence ID" value="KAJ4755375.1"/>
    <property type="molecule type" value="Genomic_DNA"/>
</dbReference>
<dbReference type="PROSITE" id="PS50222">
    <property type="entry name" value="EF_HAND_2"/>
    <property type="match status" value="2"/>
</dbReference>
<dbReference type="PANTHER" id="PTHR34574">
    <property type="entry name" value="CALCIUM-BINDING EF-HAND FAMILY PROTEIN-RELATED"/>
    <property type="match status" value="1"/>
</dbReference>
<dbReference type="Proteomes" id="UP001140206">
    <property type="component" value="Chromosome 5"/>
</dbReference>
<protein>
    <submittedName>
        <fullName evidence="3">Calcium-binding EF hand family protein</fullName>
    </submittedName>
</protein>
<dbReference type="GO" id="GO:0005509">
    <property type="term" value="F:calcium ion binding"/>
    <property type="evidence" value="ECO:0007669"/>
    <property type="project" value="InterPro"/>
</dbReference>
<feature type="domain" description="EF-hand" evidence="2">
    <location>
        <begin position="20"/>
        <end position="55"/>
    </location>
</feature>
<accession>A0AAV8CHP2</accession>
<evidence type="ECO:0000259" key="2">
    <source>
        <dbReference type="PROSITE" id="PS50222"/>
    </source>
</evidence>
<organism evidence="3 4">
    <name type="scientific">Rhynchospora pubera</name>
    <dbReference type="NCBI Taxonomy" id="906938"/>
    <lineage>
        <taxon>Eukaryota</taxon>
        <taxon>Viridiplantae</taxon>
        <taxon>Streptophyta</taxon>
        <taxon>Embryophyta</taxon>
        <taxon>Tracheophyta</taxon>
        <taxon>Spermatophyta</taxon>
        <taxon>Magnoliopsida</taxon>
        <taxon>Liliopsida</taxon>
        <taxon>Poales</taxon>
        <taxon>Cyperaceae</taxon>
        <taxon>Cyperoideae</taxon>
        <taxon>Rhynchosporeae</taxon>
        <taxon>Rhynchospora</taxon>
    </lineage>
</organism>
<evidence type="ECO:0000256" key="1">
    <source>
        <dbReference type="ARBA" id="ARBA00022837"/>
    </source>
</evidence>
<dbReference type="CDD" id="cd00051">
    <property type="entry name" value="EFh"/>
    <property type="match status" value="1"/>
</dbReference>
<feature type="domain" description="EF-hand" evidence="2">
    <location>
        <begin position="69"/>
        <end position="104"/>
    </location>
</feature>
<dbReference type="PROSITE" id="PS00018">
    <property type="entry name" value="EF_HAND_1"/>
    <property type="match status" value="2"/>
</dbReference>
<keyword evidence="1" id="KW-0106">Calcium</keyword>
<keyword evidence="4" id="KW-1185">Reference proteome</keyword>
<evidence type="ECO:0000313" key="4">
    <source>
        <dbReference type="Proteomes" id="UP001140206"/>
    </source>
</evidence>
<sequence>MGVVILDGSTVRSFVADEAAFARGVDERFAALDLNGDGVLSRAELRRALETFRLFETHFGADVITPPAEVSALYDSIFEQFDTDHSGTIDREEMKRIMLAIADGLGSSPVQMVVEDQDSLLQKAVDLEAEKLAGPTGSG</sequence>
<dbReference type="InterPro" id="IPR002048">
    <property type="entry name" value="EF_hand_dom"/>
</dbReference>